<feature type="domain" description="LysM" evidence="2">
    <location>
        <begin position="183"/>
        <end position="229"/>
    </location>
</feature>
<feature type="signal peptide" evidence="1">
    <location>
        <begin position="1"/>
        <end position="21"/>
    </location>
</feature>
<dbReference type="PROSITE" id="PS51257">
    <property type="entry name" value="PROKAR_LIPOPROTEIN"/>
    <property type="match status" value="1"/>
</dbReference>
<dbReference type="Gene3D" id="3.10.350.10">
    <property type="entry name" value="LysM domain"/>
    <property type="match status" value="4"/>
</dbReference>
<protein>
    <submittedName>
        <fullName evidence="3">LysM peptidoglycan-binding domain-containing protein</fullName>
    </submittedName>
</protein>
<dbReference type="RefSeq" id="WP_272652104.1">
    <property type="nucleotide sequence ID" value="NZ_JAZDDG010000007.1"/>
</dbReference>
<dbReference type="Pfam" id="PF01476">
    <property type="entry name" value="LysM"/>
    <property type="match status" value="4"/>
</dbReference>
<keyword evidence="1" id="KW-0732">Signal</keyword>
<dbReference type="InterPro" id="IPR028082">
    <property type="entry name" value="Peripla_BP_I"/>
</dbReference>
<dbReference type="Proteomes" id="UP001356308">
    <property type="component" value="Unassembled WGS sequence"/>
</dbReference>
<keyword evidence="4" id="KW-1185">Reference proteome</keyword>
<name>A0ABU7IX05_9FLAO</name>
<evidence type="ECO:0000259" key="2">
    <source>
        <dbReference type="PROSITE" id="PS51782"/>
    </source>
</evidence>
<organism evidence="3 4">
    <name type="scientific">Maribacter cobaltidurans</name>
    <dbReference type="NCBI Taxonomy" id="1178778"/>
    <lineage>
        <taxon>Bacteria</taxon>
        <taxon>Pseudomonadati</taxon>
        <taxon>Bacteroidota</taxon>
        <taxon>Flavobacteriia</taxon>
        <taxon>Flavobacteriales</taxon>
        <taxon>Flavobacteriaceae</taxon>
        <taxon>Maribacter</taxon>
    </lineage>
</organism>
<dbReference type="SUPFAM" id="SSF54106">
    <property type="entry name" value="LysM domain"/>
    <property type="match status" value="4"/>
</dbReference>
<feature type="chain" id="PRO_5045726695" evidence="1">
    <location>
        <begin position="22"/>
        <end position="742"/>
    </location>
</feature>
<dbReference type="SMART" id="SM00257">
    <property type="entry name" value="LysM"/>
    <property type="match status" value="5"/>
</dbReference>
<dbReference type="InterPro" id="IPR018392">
    <property type="entry name" value="LysM"/>
</dbReference>
<dbReference type="PANTHER" id="PTHR33734">
    <property type="entry name" value="LYSM DOMAIN-CONTAINING GPI-ANCHORED PROTEIN 2"/>
    <property type="match status" value="1"/>
</dbReference>
<evidence type="ECO:0000313" key="3">
    <source>
        <dbReference type="EMBL" id="MEE1977414.1"/>
    </source>
</evidence>
<dbReference type="Gene3D" id="3.40.50.2300">
    <property type="match status" value="2"/>
</dbReference>
<evidence type="ECO:0000313" key="4">
    <source>
        <dbReference type="Proteomes" id="UP001356308"/>
    </source>
</evidence>
<sequence length="742" mass="84741">MKNLVKIFLTLSFSVFLGCKALGQKFTTHSVKQNETLYSISKRYGVSQDEILKYNKELKKGEPLSINTILVIPNAGEVSALPERTETTKRNNEPVDGAVEELVNRIINDSVVKHEPIGFVNHRVGKKETLYGIAKEYGVTEEEIKKYNKELYSSQLKRKMVIRVPKYKKVDNDQNTIDVGDYEKYVVAPKETRWSIAHKYGITIDSMLVLNPSLSKTSNYLQVGYELLLPKIAGTSVDNQETQLYTSYTVPPKMNFYRLEKEFGVKSDEVVRLNPEITERGGLKEGMVIRLPETKLNPGEINTENYIFYEVKPKQNEFRLTRKFGMSWEELIQLNPELRAGLKAGMVLKLPKNQAGDFEVRNSLVLDKISLLDSINVDNKPKIMFLLPFRLDKLDLNNRETVEWTIENRNSLKYSLGLYSGALVALDSIKSLGISVDVKTFDNRLDLQRTKEILQRENLGSYNAIFGPLDILSLKEASTQAAGYNLPVIAPVPAKSDISLGNVFFSYTEEETLREHMLKFVTEKRKDENIIIIADAENIAVKDTILNKFPTAKIIEVKEEEENIGINRDKLELQLSEELGNWVFVESDNFKLISSVVSILNSFNNSVLDIENPDANKVMVRMFTTDKNNAFDNEVISSTHLSNLRFTYPSVYRDAPSDSFVKRYKARFGDIPDKFAVRGFDLTYDLLLKLAYKNDLLEVSKYIGETQYSGSKFDYEKDISSGYYNKASYIIGYDNMFIKELE</sequence>
<proteinExistence type="predicted"/>
<feature type="domain" description="LysM" evidence="2">
    <location>
        <begin position="120"/>
        <end position="164"/>
    </location>
</feature>
<dbReference type="PROSITE" id="PS51782">
    <property type="entry name" value="LYSM"/>
    <property type="match status" value="3"/>
</dbReference>
<dbReference type="SUPFAM" id="SSF53822">
    <property type="entry name" value="Periplasmic binding protein-like I"/>
    <property type="match status" value="1"/>
</dbReference>
<gene>
    <name evidence="3" type="ORF">V1I91_15115</name>
</gene>
<dbReference type="CDD" id="cd00118">
    <property type="entry name" value="LysM"/>
    <property type="match status" value="4"/>
</dbReference>
<feature type="domain" description="LysM" evidence="2">
    <location>
        <begin position="27"/>
        <end position="72"/>
    </location>
</feature>
<dbReference type="EMBL" id="JAZDDG010000007">
    <property type="protein sequence ID" value="MEE1977414.1"/>
    <property type="molecule type" value="Genomic_DNA"/>
</dbReference>
<dbReference type="PANTHER" id="PTHR33734:SF22">
    <property type="entry name" value="MEMBRANE-BOUND LYTIC MUREIN TRANSGLYCOSYLASE D"/>
    <property type="match status" value="1"/>
</dbReference>
<reference evidence="3 4" key="1">
    <citation type="submission" date="2024-01" db="EMBL/GenBank/DDBJ databases">
        <title>Maribacter spp. originated from different algae showed divergent polysaccharides utilization ability.</title>
        <authorList>
            <person name="Wang H."/>
            <person name="Wu Y."/>
        </authorList>
    </citation>
    <scope>NUCLEOTIDE SEQUENCE [LARGE SCALE GENOMIC DNA]</scope>
    <source>
        <strain evidence="3 4">PR1</strain>
    </source>
</reference>
<evidence type="ECO:0000256" key="1">
    <source>
        <dbReference type="SAM" id="SignalP"/>
    </source>
</evidence>
<dbReference type="InterPro" id="IPR036779">
    <property type="entry name" value="LysM_dom_sf"/>
</dbReference>
<accession>A0ABU7IX05</accession>
<comment type="caution">
    <text evidence="3">The sequence shown here is derived from an EMBL/GenBank/DDBJ whole genome shotgun (WGS) entry which is preliminary data.</text>
</comment>